<evidence type="ECO:0000259" key="20">
    <source>
        <dbReference type="PROSITE" id="PS50011"/>
    </source>
</evidence>
<evidence type="ECO:0000256" key="8">
    <source>
        <dbReference type="ARBA" id="ARBA00022734"/>
    </source>
</evidence>
<comment type="caution">
    <text evidence="21">The sequence shown here is derived from an EMBL/GenBank/DDBJ whole genome shotgun (WGS) entry which is preliminary data.</text>
</comment>
<keyword evidence="9 16" id="KW-0547">Nucleotide-binding</keyword>
<dbReference type="InterPro" id="IPR008271">
    <property type="entry name" value="Ser/Thr_kinase_AS"/>
</dbReference>
<dbReference type="InterPro" id="IPR011009">
    <property type="entry name" value="Kinase-like_dom_sf"/>
</dbReference>
<keyword evidence="6 18" id="KW-0812">Transmembrane</keyword>
<keyword evidence="10" id="KW-0418">Kinase</keyword>
<evidence type="ECO:0000313" key="22">
    <source>
        <dbReference type="Proteomes" id="UP001141806"/>
    </source>
</evidence>
<dbReference type="SMART" id="SM00220">
    <property type="entry name" value="S_TKc"/>
    <property type="match status" value="1"/>
</dbReference>
<proteinExistence type="inferred from homology"/>
<evidence type="ECO:0000256" key="10">
    <source>
        <dbReference type="ARBA" id="ARBA00022777"/>
    </source>
</evidence>
<comment type="similarity">
    <text evidence="3">In the C-terminal section; belongs to the protein kinase superfamily. Ser/Thr protein kinase family.</text>
</comment>
<evidence type="ECO:0000256" key="16">
    <source>
        <dbReference type="PROSITE-ProRule" id="PRU10141"/>
    </source>
</evidence>
<evidence type="ECO:0000256" key="14">
    <source>
        <dbReference type="ARBA" id="ARBA00023170"/>
    </source>
</evidence>
<keyword evidence="11 16" id="KW-0067">ATP-binding</keyword>
<dbReference type="Pfam" id="PF00069">
    <property type="entry name" value="Pkinase"/>
    <property type="match status" value="1"/>
</dbReference>
<dbReference type="FunFam" id="3.30.200.20:FF:000168">
    <property type="entry name" value="L-type lectin-domain containing receptor kinase IX.1"/>
    <property type="match status" value="1"/>
</dbReference>
<feature type="signal peptide" evidence="19">
    <location>
        <begin position="1"/>
        <end position="21"/>
    </location>
</feature>
<feature type="domain" description="Protein kinase" evidence="20">
    <location>
        <begin position="329"/>
        <end position="607"/>
    </location>
</feature>
<dbReference type="InterPro" id="IPR017441">
    <property type="entry name" value="Protein_kinase_ATP_BS"/>
</dbReference>
<keyword evidence="13 18" id="KW-0472">Membrane</keyword>
<evidence type="ECO:0000256" key="17">
    <source>
        <dbReference type="SAM" id="MobiDB-lite"/>
    </source>
</evidence>
<feature type="chain" id="PRO_5040126453" description="Protein kinase domain-containing protein" evidence="19">
    <location>
        <begin position="22"/>
        <end position="646"/>
    </location>
</feature>
<dbReference type="PROSITE" id="PS00107">
    <property type="entry name" value="PROTEIN_KINASE_ATP"/>
    <property type="match status" value="1"/>
</dbReference>
<dbReference type="Pfam" id="PF00139">
    <property type="entry name" value="Lectin_legB"/>
    <property type="match status" value="1"/>
</dbReference>
<dbReference type="OrthoDB" id="1935106at2759"/>
<dbReference type="CDD" id="cd14066">
    <property type="entry name" value="STKc_IRAK"/>
    <property type="match status" value="1"/>
</dbReference>
<dbReference type="PROSITE" id="PS00108">
    <property type="entry name" value="PROTEIN_KINASE_ST"/>
    <property type="match status" value="1"/>
</dbReference>
<organism evidence="21 22">
    <name type="scientific">Protea cynaroides</name>
    <dbReference type="NCBI Taxonomy" id="273540"/>
    <lineage>
        <taxon>Eukaryota</taxon>
        <taxon>Viridiplantae</taxon>
        <taxon>Streptophyta</taxon>
        <taxon>Embryophyta</taxon>
        <taxon>Tracheophyta</taxon>
        <taxon>Spermatophyta</taxon>
        <taxon>Magnoliopsida</taxon>
        <taxon>Proteales</taxon>
        <taxon>Proteaceae</taxon>
        <taxon>Protea</taxon>
    </lineage>
</organism>
<comment type="similarity">
    <text evidence="2">In the N-terminal section; belongs to the leguminous lectin family.</text>
</comment>
<feature type="transmembrane region" description="Helical" evidence="18">
    <location>
        <begin position="260"/>
        <end position="286"/>
    </location>
</feature>
<keyword evidence="8" id="KW-0430">Lectin</keyword>
<name>A0A9Q0L2P1_9MAGN</name>
<dbReference type="Gene3D" id="2.60.120.200">
    <property type="match status" value="1"/>
</dbReference>
<protein>
    <recommendedName>
        <fullName evidence="20">Protein kinase domain-containing protein</fullName>
    </recommendedName>
</protein>
<dbReference type="AlphaFoldDB" id="A0A9Q0L2P1"/>
<keyword evidence="14" id="KW-0675">Receptor</keyword>
<sequence>MASCKISIFLLFLIIIPSATSISFNFSNFNQSTHDIVLQGNANISTGAIQVTGYPPGRNRIGRATYTKPVPLYNKETRNLTDFTTHFSFSTSSNLYSYGDGLAFFLAPMDSSFPLNATTYLGSNNHYSTSNRTDNHQIFAIEFIAVNTSSQSSMINNSTTFKDEVCVPFDNTTVAGGRKANVWITYNSRTLKLNISFTYEANPVSRGNSTFSYPIDLTKYLPDCVYVGFAASTGSNAVSLSVLSWDFNSTLNFPEKRDEIWKMLLIVAVPAGGGTAVIGIFLFILLKNRNGRRKEGSSIPDGPMDNEFDKTTGPKRFVYGELVRSTNNFAEEGKLGEGGFGAVYRGFLPDQKKDVAVKRVSKKSKQGVKEFMSEVKIISRLRHRNLVQLVGWCHQKGELLLVYELMPNGSLDSHLFRPKSLLAWELRYKITLGLASALLYLHEEWDQCVVHRDIKSSNIMLDSNFNAKLGDFGLARLIDHEKTSRTTVWAGTLGYMAPETATTWKASKESDVYSFGIVALEIACGRRCVEPKAEEHKMVLLEWVWKLYGNGNLLKAADAKLNMDFNKLQMECLMVVGLWCAHPDYKLRPSIRQAMQVLNFETQLPVLPPNMPVSTYAAPPFVPPLERGSTSHGSPIGLTDFEMGRT</sequence>
<feature type="binding site" evidence="16">
    <location>
        <position position="358"/>
    </location>
    <ligand>
        <name>ATP</name>
        <dbReference type="ChEBI" id="CHEBI:30616"/>
    </ligand>
</feature>
<evidence type="ECO:0000313" key="21">
    <source>
        <dbReference type="EMBL" id="KAJ4981378.1"/>
    </source>
</evidence>
<evidence type="ECO:0000256" key="15">
    <source>
        <dbReference type="ARBA" id="ARBA00023180"/>
    </source>
</evidence>
<dbReference type="GO" id="GO:0005886">
    <property type="term" value="C:plasma membrane"/>
    <property type="evidence" value="ECO:0007669"/>
    <property type="project" value="UniProtKB-SubCell"/>
</dbReference>
<dbReference type="GO" id="GO:0002229">
    <property type="term" value="P:defense response to oomycetes"/>
    <property type="evidence" value="ECO:0007669"/>
    <property type="project" value="UniProtKB-ARBA"/>
</dbReference>
<dbReference type="FunFam" id="1.10.510.10:FF:000240">
    <property type="entry name" value="Lectin-domain containing receptor kinase A4.3"/>
    <property type="match status" value="1"/>
</dbReference>
<dbReference type="Proteomes" id="UP001141806">
    <property type="component" value="Unassembled WGS sequence"/>
</dbReference>
<evidence type="ECO:0000256" key="2">
    <source>
        <dbReference type="ARBA" id="ARBA00008536"/>
    </source>
</evidence>
<gene>
    <name evidence="21" type="ORF">NE237_032215</name>
</gene>
<dbReference type="Gene3D" id="1.10.510.10">
    <property type="entry name" value="Transferase(Phosphotransferase) domain 1"/>
    <property type="match status" value="1"/>
</dbReference>
<feature type="region of interest" description="Disordered" evidence="17">
    <location>
        <begin position="624"/>
        <end position="646"/>
    </location>
</feature>
<dbReference type="GO" id="GO:0005524">
    <property type="term" value="F:ATP binding"/>
    <property type="evidence" value="ECO:0007669"/>
    <property type="project" value="UniProtKB-UniRule"/>
</dbReference>
<keyword evidence="7 19" id="KW-0732">Signal</keyword>
<keyword evidence="12 18" id="KW-1133">Transmembrane helix</keyword>
<dbReference type="PANTHER" id="PTHR27007">
    <property type="match status" value="1"/>
</dbReference>
<dbReference type="GO" id="GO:0004672">
    <property type="term" value="F:protein kinase activity"/>
    <property type="evidence" value="ECO:0007669"/>
    <property type="project" value="InterPro"/>
</dbReference>
<dbReference type="Gene3D" id="3.30.200.20">
    <property type="entry name" value="Phosphorylase Kinase, domain 1"/>
    <property type="match status" value="1"/>
</dbReference>
<dbReference type="SUPFAM" id="SSF49899">
    <property type="entry name" value="Concanavalin A-like lectins/glucanases"/>
    <property type="match status" value="1"/>
</dbReference>
<reference evidence="21" key="1">
    <citation type="journal article" date="2023" name="Plant J.">
        <title>The genome of the king protea, Protea cynaroides.</title>
        <authorList>
            <person name="Chang J."/>
            <person name="Duong T.A."/>
            <person name="Schoeman C."/>
            <person name="Ma X."/>
            <person name="Roodt D."/>
            <person name="Barker N."/>
            <person name="Li Z."/>
            <person name="Van de Peer Y."/>
            <person name="Mizrachi E."/>
        </authorList>
    </citation>
    <scope>NUCLEOTIDE SEQUENCE</scope>
    <source>
        <tissue evidence="21">Young leaves</tissue>
    </source>
</reference>
<comment type="subcellular location">
    <subcellularLocation>
        <location evidence="1">Cell membrane</location>
        <topology evidence="1">Single-pass type I membrane protein</topology>
    </subcellularLocation>
</comment>
<dbReference type="InterPro" id="IPR050528">
    <property type="entry name" value="L-type_Lectin-RKs"/>
</dbReference>
<dbReference type="GO" id="GO:0030246">
    <property type="term" value="F:carbohydrate binding"/>
    <property type="evidence" value="ECO:0007669"/>
    <property type="project" value="UniProtKB-KW"/>
</dbReference>
<dbReference type="EMBL" id="JAMYWD010000001">
    <property type="protein sequence ID" value="KAJ4981378.1"/>
    <property type="molecule type" value="Genomic_DNA"/>
</dbReference>
<evidence type="ECO:0000256" key="7">
    <source>
        <dbReference type="ARBA" id="ARBA00022729"/>
    </source>
</evidence>
<evidence type="ECO:0000256" key="5">
    <source>
        <dbReference type="ARBA" id="ARBA00022679"/>
    </source>
</evidence>
<accession>A0A9Q0L2P1</accession>
<keyword evidence="22" id="KW-1185">Reference proteome</keyword>
<evidence type="ECO:0000256" key="11">
    <source>
        <dbReference type="ARBA" id="ARBA00022840"/>
    </source>
</evidence>
<evidence type="ECO:0000256" key="19">
    <source>
        <dbReference type="SAM" id="SignalP"/>
    </source>
</evidence>
<evidence type="ECO:0000256" key="6">
    <source>
        <dbReference type="ARBA" id="ARBA00022692"/>
    </source>
</evidence>
<evidence type="ECO:0000256" key="13">
    <source>
        <dbReference type="ARBA" id="ARBA00023136"/>
    </source>
</evidence>
<evidence type="ECO:0000256" key="18">
    <source>
        <dbReference type="SAM" id="Phobius"/>
    </source>
</evidence>
<dbReference type="InterPro" id="IPR013320">
    <property type="entry name" value="ConA-like_dom_sf"/>
</dbReference>
<evidence type="ECO:0000256" key="12">
    <source>
        <dbReference type="ARBA" id="ARBA00022989"/>
    </source>
</evidence>
<dbReference type="InterPro" id="IPR000719">
    <property type="entry name" value="Prot_kinase_dom"/>
</dbReference>
<evidence type="ECO:0000256" key="1">
    <source>
        <dbReference type="ARBA" id="ARBA00004251"/>
    </source>
</evidence>
<evidence type="ECO:0000256" key="4">
    <source>
        <dbReference type="ARBA" id="ARBA00022475"/>
    </source>
</evidence>
<dbReference type="PROSITE" id="PS50011">
    <property type="entry name" value="PROTEIN_KINASE_DOM"/>
    <property type="match status" value="1"/>
</dbReference>
<dbReference type="SUPFAM" id="SSF56112">
    <property type="entry name" value="Protein kinase-like (PK-like)"/>
    <property type="match status" value="1"/>
</dbReference>
<keyword evidence="15" id="KW-0325">Glycoprotein</keyword>
<dbReference type="CDD" id="cd06899">
    <property type="entry name" value="lectin_legume_LecRK_Arcelin_ConA"/>
    <property type="match status" value="1"/>
</dbReference>
<evidence type="ECO:0000256" key="9">
    <source>
        <dbReference type="ARBA" id="ARBA00022741"/>
    </source>
</evidence>
<keyword evidence="5" id="KW-0808">Transferase</keyword>
<evidence type="ECO:0000256" key="3">
    <source>
        <dbReference type="ARBA" id="ARBA00010217"/>
    </source>
</evidence>
<dbReference type="InterPro" id="IPR001220">
    <property type="entry name" value="Legume_lectin_dom"/>
</dbReference>
<keyword evidence="4" id="KW-1003">Cell membrane</keyword>